<dbReference type="EMBL" id="KD078042">
    <property type="protein sequence ID" value="EMS62730.1"/>
    <property type="molecule type" value="Genomic_DNA"/>
</dbReference>
<accession>M8AD66</accession>
<proteinExistence type="predicted"/>
<evidence type="ECO:0000313" key="1">
    <source>
        <dbReference type="EMBL" id="EMS62730.1"/>
    </source>
</evidence>
<organism evidence="1">
    <name type="scientific">Triticum urartu</name>
    <name type="common">Red wild einkorn</name>
    <name type="synonym">Crithodium urartu</name>
    <dbReference type="NCBI Taxonomy" id="4572"/>
    <lineage>
        <taxon>Eukaryota</taxon>
        <taxon>Viridiplantae</taxon>
        <taxon>Streptophyta</taxon>
        <taxon>Embryophyta</taxon>
        <taxon>Tracheophyta</taxon>
        <taxon>Spermatophyta</taxon>
        <taxon>Magnoliopsida</taxon>
        <taxon>Liliopsida</taxon>
        <taxon>Poales</taxon>
        <taxon>Poaceae</taxon>
        <taxon>BOP clade</taxon>
        <taxon>Pooideae</taxon>
        <taxon>Triticodae</taxon>
        <taxon>Triticeae</taxon>
        <taxon>Triticinae</taxon>
        <taxon>Triticum</taxon>
    </lineage>
</organism>
<gene>
    <name evidence="1" type="ORF">TRIUR3_30929</name>
</gene>
<sequence length="93" mass="10228">MAAAHGGLYAGPGVFVEPLYHGQVPRPSPLHRAKFLRHAPVVVDAKSNGHQTGNMPSIRSTKLPSSSFAVSEIAKYHDVKYPYTQIRKVDYAR</sequence>
<protein>
    <submittedName>
        <fullName evidence="1">Uncharacterized protein</fullName>
    </submittedName>
</protein>
<reference evidence="1" key="1">
    <citation type="journal article" date="2013" name="Nature">
        <title>Draft genome of the wheat A-genome progenitor Triticum urartu.</title>
        <authorList>
            <person name="Ling H.Q."/>
            <person name="Zhao S."/>
            <person name="Liu D."/>
            <person name="Wang J."/>
            <person name="Sun H."/>
            <person name="Zhang C."/>
            <person name="Fan H."/>
            <person name="Li D."/>
            <person name="Dong L."/>
            <person name="Tao Y."/>
            <person name="Gao C."/>
            <person name="Wu H."/>
            <person name="Li Y."/>
            <person name="Cui Y."/>
            <person name="Guo X."/>
            <person name="Zheng S."/>
            <person name="Wang B."/>
            <person name="Yu K."/>
            <person name="Liang Q."/>
            <person name="Yang W."/>
            <person name="Lou X."/>
            <person name="Chen J."/>
            <person name="Feng M."/>
            <person name="Jian J."/>
            <person name="Zhang X."/>
            <person name="Luo G."/>
            <person name="Jiang Y."/>
            <person name="Liu J."/>
            <person name="Wang Z."/>
            <person name="Sha Y."/>
            <person name="Zhang B."/>
            <person name="Wu H."/>
            <person name="Tang D."/>
            <person name="Shen Q."/>
            <person name="Xue P."/>
            <person name="Zou S."/>
            <person name="Wang X."/>
            <person name="Liu X."/>
            <person name="Wang F."/>
            <person name="Yang Y."/>
            <person name="An X."/>
            <person name="Dong Z."/>
            <person name="Zhang K."/>
            <person name="Zhang X."/>
            <person name="Luo M.C."/>
            <person name="Dvorak J."/>
            <person name="Tong Y."/>
            <person name="Wang J."/>
            <person name="Yang H."/>
            <person name="Li Z."/>
            <person name="Wang D."/>
            <person name="Zhang A."/>
            <person name="Wang J."/>
        </authorList>
    </citation>
    <scope>NUCLEOTIDE SEQUENCE</scope>
</reference>
<dbReference type="AlphaFoldDB" id="M8AD66"/>
<name>M8AD66_TRIUA</name>